<keyword evidence="6 13" id="KW-0378">Hydrolase</keyword>
<dbReference type="SUPFAM" id="SSF55031">
    <property type="entry name" value="Bacterial exopeptidase dimerisation domain"/>
    <property type="match status" value="1"/>
</dbReference>
<evidence type="ECO:0000256" key="4">
    <source>
        <dbReference type="ARBA" id="ARBA00022670"/>
    </source>
</evidence>
<dbReference type="Proteomes" id="UP000284841">
    <property type="component" value="Unassembled WGS sequence"/>
</dbReference>
<dbReference type="InterPro" id="IPR036264">
    <property type="entry name" value="Bact_exopeptidase_dim_dom"/>
</dbReference>
<comment type="similarity">
    <text evidence="2">Belongs to the peptidase M20B family.</text>
</comment>
<evidence type="ECO:0000256" key="7">
    <source>
        <dbReference type="ARBA" id="ARBA00022833"/>
    </source>
</evidence>
<dbReference type="CDD" id="cd03892">
    <property type="entry name" value="M20_peptT"/>
    <property type="match status" value="1"/>
</dbReference>
<sequence length="406" mass="44593">MSRVVDRFFKYVSYDTQSDPNSKTVPTAMKEKILGAELAKELAEIGLESAKMDEFGYVYGWLPASTGCEDLEPIGLIAHMDTAPSTTGANVKPRIVHYEGGDIELGNGVVTGADYFDYLPKYIGQDLIVTDGTTLLGADDKAGVAEIFTAMEYLIEHPEIKHGKICVCITPDEEVGLGAEYFNIKEFGAAYAYTIDAGPLGELEYENFNAVKVDIVVTGVFVHPGMAKNKLKNAILIANELISMLPAAEAPAYTEDYEGYYHVSNISGNESSVKITMNIREFSAEKFKQMKQFMLNLAAYLNGVYGEGTVSIEMEDQFYNMKEKILPVMHIVERAEQAFHACDVEPNIIPARGGTDGARLSYEGLPCPNLSAGEKYAHGVHEFISIQSMEKMVEVLIALSEKQSSM</sequence>
<gene>
    <name evidence="13" type="primary">pepT</name>
    <name evidence="13" type="ORF">DW099_03860</name>
</gene>
<evidence type="ECO:0000256" key="6">
    <source>
        <dbReference type="ARBA" id="ARBA00022801"/>
    </source>
</evidence>
<evidence type="ECO:0000256" key="10">
    <source>
        <dbReference type="PIRSR" id="PIRSR037215-1"/>
    </source>
</evidence>
<keyword evidence="5 11" id="KW-0479">Metal-binding</keyword>
<feature type="binding site" evidence="11">
    <location>
        <position position="79"/>
    </location>
    <ligand>
        <name>Zn(2+)</name>
        <dbReference type="ChEBI" id="CHEBI:29105"/>
        <label>1</label>
    </ligand>
</feature>
<dbReference type="Pfam" id="PF01546">
    <property type="entry name" value="Peptidase_M20"/>
    <property type="match status" value="1"/>
</dbReference>
<comment type="caution">
    <text evidence="13">The sequence shown here is derived from an EMBL/GenBank/DDBJ whole genome shotgun (WGS) entry which is preliminary data.</text>
</comment>
<dbReference type="GO" id="GO:0008270">
    <property type="term" value="F:zinc ion binding"/>
    <property type="evidence" value="ECO:0007669"/>
    <property type="project" value="InterPro"/>
</dbReference>
<protein>
    <recommendedName>
        <fullName evidence="9">Peptidase T</fullName>
        <ecNumber evidence="9">3.4.11.4</ecNumber>
    </recommendedName>
</protein>
<evidence type="ECO:0000256" key="11">
    <source>
        <dbReference type="PIRSR" id="PIRSR037215-2"/>
    </source>
</evidence>
<dbReference type="PIRSF" id="PIRSF037215">
    <property type="entry name" value="Peptidase_M20B"/>
    <property type="match status" value="1"/>
</dbReference>
<evidence type="ECO:0000256" key="8">
    <source>
        <dbReference type="ARBA" id="ARBA00023049"/>
    </source>
</evidence>
<dbReference type="InterPro" id="IPR011650">
    <property type="entry name" value="Peptidase_M20_dimer"/>
</dbReference>
<evidence type="ECO:0000256" key="5">
    <source>
        <dbReference type="ARBA" id="ARBA00022723"/>
    </source>
</evidence>
<feature type="binding site" evidence="11">
    <location>
        <position position="196"/>
    </location>
    <ligand>
        <name>Zn(2+)</name>
        <dbReference type="ChEBI" id="CHEBI:29105"/>
        <label>1</label>
    </ligand>
</feature>
<dbReference type="AlphaFoldDB" id="A0A415E7E3"/>
<accession>A0A415E7E3</accession>
<dbReference type="Gene3D" id="3.30.70.360">
    <property type="match status" value="1"/>
</dbReference>
<dbReference type="Gene3D" id="3.40.630.10">
    <property type="entry name" value="Zn peptidases"/>
    <property type="match status" value="1"/>
</dbReference>
<evidence type="ECO:0000256" key="9">
    <source>
        <dbReference type="NCBIfam" id="TIGR01882"/>
    </source>
</evidence>
<keyword evidence="14" id="KW-1185">Reference proteome</keyword>
<feature type="binding site" evidence="11">
    <location>
        <position position="174"/>
    </location>
    <ligand>
        <name>Zn(2+)</name>
        <dbReference type="ChEBI" id="CHEBI:29105"/>
        <label>2</label>
    </ligand>
</feature>
<dbReference type="NCBIfam" id="NF003976">
    <property type="entry name" value="PRK05469.1"/>
    <property type="match status" value="1"/>
</dbReference>
<dbReference type="RefSeq" id="WP_118333768.1">
    <property type="nucleotide sequence ID" value="NZ_AP025567.1"/>
</dbReference>
<evidence type="ECO:0000256" key="1">
    <source>
        <dbReference type="ARBA" id="ARBA00000870"/>
    </source>
</evidence>
<keyword evidence="3 13" id="KW-0031">Aminopeptidase</keyword>
<dbReference type="PROSITE" id="PS00758">
    <property type="entry name" value="ARGE_DAPE_CPG2_1"/>
    <property type="match status" value="1"/>
</dbReference>
<dbReference type="InterPro" id="IPR010161">
    <property type="entry name" value="Peptidase_M20B"/>
</dbReference>
<dbReference type="InterPro" id="IPR001261">
    <property type="entry name" value="ArgE/DapE_CS"/>
</dbReference>
<dbReference type="GO" id="GO:0045148">
    <property type="term" value="F:tripeptide aminopeptidase activity"/>
    <property type="evidence" value="ECO:0007669"/>
    <property type="project" value="UniProtKB-UniRule"/>
</dbReference>
<dbReference type="EMBL" id="QRMS01000001">
    <property type="protein sequence ID" value="RHJ89712.1"/>
    <property type="molecule type" value="Genomic_DNA"/>
</dbReference>
<feature type="binding site" evidence="11">
    <location>
        <position position="139"/>
    </location>
    <ligand>
        <name>Zn(2+)</name>
        <dbReference type="ChEBI" id="CHEBI:29105"/>
        <label>1</label>
    </ligand>
</feature>
<feature type="binding site" evidence="11">
    <location>
        <position position="139"/>
    </location>
    <ligand>
        <name>Zn(2+)</name>
        <dbReference type="ChEBI" id="CHEBI:29105"/>
        <label>2</label>
    </ligand>
</feature>
<evidence type="ECO:0000256" key="2">
    <source>
        <dbReference type="ARBA" id="ARBA00009692"/>
    </source>
</evidence>
<dbReference type="GO" id="GO:0006518">
    <property type="term" value="P:peptide metabolic process"/>
    <property type="evidence" value="ECO:0007669"/>
    <property type="project" value="InterPro"/>
</dbReference>
<dbReference type="NCBIfam" id="NF009920">
    <property type="entry name" value="PRK13381.1"/>
    <property type="match status" value="1"/>
</dbReference>
<dbReference type="NCBIfam" id="TIGR01882">
    <property type="entry name" value="peptidase-T"/>
    <property type="match status" value="1"/>
</dbReference>
<feature type="binding site" evidence="11">
    <location>
        <position position="378"/>
    </location>
    <ligand>
        <name>Zn(2+)</name>
        <dbReference type="ChEBI" id="CHEBI:29105"/>
        <label>2</label>
    </ligand>
</feature>
<dbReference type="PROSITE" id="PS00759">
    <property type="entry name" value="ARGE_DAPE_CPG2_2"/>
    <property type="match status" value="1"/>
</dbReference>
<evidence type="ECO:0000313" key="14">
    <source>
        <dbReference type="Proteomes" id="UP000284841"/>
    </source>
</evidence>
<dbReference type="OrthoDB" id="9804934at2"/>
<keyword evidence="8" id="KW-0482">Metalloprotease</keyword>
<organism evidence="13 14">
    <name type="scientific">Emergencia timonensis</name>
    <dbReference type="NCBI Taxonomy" id="1776384"/>
    <lineage>
        <taxon>Bacteria</taxon>
        <taxon>Bacillati</taxon>
        <taxon>Bacillota</taxon>
        <taxon>Clostridia</taxon>
        <taxon>Peptostreptococcales</taxon>
        <taxon>Anaerovoracaceae</taxon>
        <taxon>Emergencia</taxon>
    </lineage>
</organism>
<dbReference type="GO" id="GO:0006508">
    <property type="term" value="P:proteolysis"/>
    <property type="evidence" value="ECO:0007669"/>
    <property type="project" value="UniProtKB-UniRule"/>
</dbReference>
<dbReference type="GO" id="GO:0008237">
    <property type="term" value="F:metallopeptidase activity"/>
    <property type="evidence" value="ECO:0007669"/>
    <property type="project" value="UniProtKB-KW"/>
</dbReference>
<feature type="active site" description="Proton acceptor" evidence="10">
    <location>
        <position position="173"/>
    </location>
</feature>
<name>A0A415E7E3_9FIRM</name>
<evidence type="ECO:0000256" key="3">
    <source>
        <dbReference type="ARBA" id="ARBA00022438"/>
    </source>
</evidence>
<keyword evidence="7 11" id="KW-0862">Zinc</keyword>
<dbReference type="SUPFAM" id="SSF53187">
    <property type="entry name" value="Zn-dependent exopeptidases"/>
    <property type="match status" value="1"/>
</dbReference>
<dbReference type="Pfam" id="PF07687">
    <property type="entry name" value="M20_dimer"/>
    <property type="match status" value="1"/>
</dbReference>
<evidence type="ECO:0000259" key="12">
    <source>
        <dbReference type="Pfam" id="PF07687"/>
    </source>
</evidence>
<reference evidence="13 14" key="1">
    <citation type="submission" date="2018-08" db="EMBL/GenBank/DDBJ databases">
        <title>A genome reference for cultivated species of the human gut microbiota.</title>
        <authorList>
            <person name="Zou Y."/>
            <person name="Xue W."/>
            <person name="Luo G."/>
        </authorList>
    </citation>
    <scope>NUCLEOTIDE SEQUENCE [LARGE SCALE GENOMIC DNA]</scope>
    <source>
        <strain evidence="13 14">AM07-24</strain>
    </source>
</reference>
<proteinExistence type="inferred from homology"/>
<evidence type="ECO:0000313" key="13">
    <source>
        <dbReference type="EMBL" id="RHJ89712.1"/>
    </source>
</evidence>
<dbReference type="STRING" id="1776384.GCA_900086585_03063"/>
<dbReference type="EC" id="3.4.11.4" evidence="9"/>
<comment type="catalytic activity">
    <reaction evidence="1">
        <text>Release of the N-terminal residue from a tripeptide.</text>
        <dbReference type="EC" id="3.4.11.4"/>
    </reaction>
</comment>
<dbReference type="PANTHER" id="PTHR42994">
    <property type="entry name" value="PEPTIDASE T"/>
    <property type="match status" value="1"/>
</dbReference>
<comment type="cofactor">
    <cofactor evidence="11">
        <name>Zn(2+)</name>
        <dbReference type="ChEBI" id="CHEBI:29105"/>
    </cofactor>
    <text evidence="11">Binds 2 Zn(2+) ions per subunit.</text>
</comment>
<feature type="active site" evidence="10">
    <location>
        <position position="81"/>
    </location>
</feature>
<keyword evidence="4" id="KW-0645">Protease</keyword>
<feature type="domain" description="Peptidase M20 dimerisation" evidence="12">
    <location>
        <begin position="205"/>
        <end position="308"/>
    </location>
</feature>
<dbReference type="PANTHER" id="PTHR42994:SF1">
    <property type="entry name" value="PEPTIDASE T"/>
    <property type="match status" value="1"/>
</dbReference>
<dbReference type="InterPro" id="IPR002933">
    <property type="entry name" value="Peptidase_M20"/>
</dbReference>